<accession>A0A0A9GZZ4</accession>
<dbReference type="EMBL" id="GBRH01169745">
    <property type="protein sequence ID" value="JAE28151.1"/>
    <property type="molecule type" value="Transcribed_RNA"/>
</dbReference>
<dbReference type="AlphaFoldDB" id="A0A0A9GZZ4"/>
<sequence length="40" mass="4053">MDSPGRSCRLFGAQRSLHDLLGGGAGELGTFSTMLSAAPS</sequence>
<reference evidence="1" key="2">
    <citation type="journal article" date="2015" name="Data Brief">
        <title>Shoot transcriptome of the giant reed, Arundo donax.</title>
        <authorList>
            <person name="Barrero R.A."/>
            <person name="Guerrero F.D."/>
            <person name="Moolhuijzen P."/>
            <person name="Goolsby J.A."/>
            <person name="Tidwell J."/>
            <person name="Bellgard S.E."/>
            <person name="Bellgard M.I."/>
        </authorList>
    </citation>
    <scope>NUCLEOTIDE SEQUENCE</scope>
    <source>
        <tissue evidence="1">Shoot tissue taken approximately 20 cm above the soil surface</tissue>
    </source>
</reference>
<evidence type="ECO:0000313" key="1">
    <source>
        <dbReference type="EMBL" id="JAE28151.1"/>
    </source>
</evidence>
<name>A0A0A9GZZ4_ARUDO</name>
<proteinExistence type="predicted"/>
<protein>
    <submittedName>
        <fullName evidence="1">Uncharacterized protein</fullName>
    </submittedName>
</protein>
<reference evidence="1" key="1">
    <citation type="submission" date="2014-09" db="EMBL/GenBank/DDBJ databases">
        <authorList>
            <person name="Magalhaes I.L.F."/>
            <person name="Oliveira U."/>
            <person name="Santos F.R."/>
            <person name="Vidigal T.H.D.A."/>
            <person name="Brescovit A.D."/>
            <person name="Santos A.J."/>
        </authorList>
    </citation>
    <scope>NUCLEOTIDE SEQUENCE</scope>
    <source>
        <tissue evidence="1">Shoot tissue taken approximately 20 cm above the soil surface</tissue>
    </source>
</reference>
<organism evidence="1">
    <name type="scientific">Arundo donax</name>
    <name type="common">Giant reed</name>
    <name type="synonym">Donax arundinaceus</name>
    <dbReference type="NCBI Taxonomy" id="35708"/>
    <lineage>
        <taxon>Eukaryota</taxon>
        <taxon>Viridiplantae</taxon>
        <taxon>Streptophyta</taxon>
        <taxon>Embryophyta</taxon>
        <taxon>Tracheophyta</taxon>
        <taxon>Spermatophyta</taxon>
        <taxon>Magnoliopsida</taxon>
        <taxon>Liliopsida</taxon>
        <taxon>Poales</taxon>
        <taxon>Poaceae</taxon>
        <taxon>PACMAD clade</taxon>
        <taxon>Arundinoideae</taxon>
        <taxon>Arundineae</taxon>
        <taxon>Arundo</taxon>
    </lineage>
</organism>